<accession>A0ABV0F461</accession>
<sequence>MKNIKFIATDMDNTLLTSRGELPPNFMTTISQLLAADVAFAAASGRPLYTLLEMFGEFRDQMTFVCDNGGLIMHKGEIIFNSELPQKDYQQMVTFAKETDAIAIICGLDAAYIAQKDEQYDAIYRTFYKKIVYVDDLEALAVTADKFTLYFPNNNSQENYHSVFAPQFGENYSVVVSGPEWIDIMNQGVDKGTAMEILSQKLGIALADMMAFGDTHNDVGMLKTVGHSYLVANGNPEIAKYAEKTAPSNDEYGVQQILEQVLTAKENLFETH</sequence>
<gene>
    <name evidence="1" type="ORF">BAU18_001509</name>
</gene>
<dbReference type="SFLD" id="SFLDG01140">
    <property type="entry name" value="C2.B:_Phosphomannomutase_and_P"/>
    <property type="match status" value="1"/>
</dbReference>
<dbReference type="Pfam" id="PF08282">
    <property type="entry name" value="Hydrolase_3"/>
    <property type="match status" value="1"/>
</dbReference>
<dbReference type="Gene3D" id="3.30.1240.10">
    <property type="match status" value="1"/>
</dbReference>
<dbReference type="SUPFAM" id="SSF56784">
    <property type="entry name" value="HAD-like"/>
    <property type="match status" value="1"/>
</dbReference>
<dbReference type="Gene3D" id="3.40.50.1000">
    <property type="entry name" value="HAD superfamily/HAD-like"/>
    <property type="match status" value="1"/>
</dbReference>
<dbReference type="InterPro" id="IPR000150">
    <property type="entry name" value="Cof"/>
</dbReference>
<proteinExistence type="predicted"/>
<reference evidence="2" key="1">
    <citation type="submission" date="2016-06" db="EMBL/GenBank/DDBJ databases">
        <title>Four novel species of enterococci isolated from chicken manure.</title>
        <authorList>
            <person name="Van Tyne D."/>
        </authorList>
    </citation>
    <scope>NUCLEOTIDE SEQUENCE [LARGE SCALE GENOMIC DNA]</scope>
    <source>
        <strain evidence="2">JM9A</strain>
    </source>
</reference>
<dbReference type="InterPro" id="IPR036412">
    <property type="entry name" value="HAD-like_sf"/>
</dbReference>
<evidence type="ECO:0000313" key="2">
    <source>
        <dbReference type="Proteomes" id="UP001429357"/>
    </source>
</evidence>
<dbReference type="NCBIfam" id="TIGR01484">
    <property type="entry name" value="HAD-SF-IIB"/>
    <property type="match status" value="1"/>
</dbReference>
<dbReference type="NCBIfam" id="TIGR00099">
    <property type="entry name" value="Cof-subfamily"/>
    <property type="match status" value="1"/>
</dbReference>
<comment type="caution">
    <text evidence="1">The sequence shown here is derived from an EMBL/GenBank/DDBJ whole genome shotgun (WGS) entry which is preliminary data.</text>
</comment>
<dbReference type="InterPro" id="IPR006379">
    <property type="entry name" value="HAD-SF_hydro_IIB"/>
</dbReference>
<dbReference type="InterPro" id="IPR023214">
    <property type="entry name" value="HAD_sf"/>
</dbReference>
<evidence type="ECO:0000313" key="1">
    <source>
        <dbReference type="EMBL" id="MEO1781916.1"/>
    </source>
</evidence>
<dbReference type="RefSeq" id="WP_161869211.1">
    <property type="nucleotide sequence ID" value="NZ_MAEI02000001.1"/>
</dbReference>
<evidence type="ECO:0008006" key="3">
    <source>
        <dbReference type="Google" id="ProtNLM"/>
    </source>
</evidence>
<dbReference type="EMBL" id="MAEI02000001">
    <property type="protein sequence ID" value="MEO1781916.1"/>
    <property type="molecule type" value="Genomic_DNA"/>
</dbReference>
<organism evidence="1 2">
    <name type="scientific">Enterococcus diestrammenae</name>
    <dbReference type="NCBI Taxonomy" id="1155073"/>
    <lineage>
        <taxon>Bacteria</taxon>
        <taxon>Bacillati</taxon>
        <taxon>Bacillota</taxon>
        <taxon>Bacilli</taxon>
        <taxon>Lactobacillales</taxon>
        <taxon>Enterococcaceae</taxon>
        <taxon>Enterococcus</taxon>
    </lineage>
</organism>
<name>A0ABV0F461_9ENTE</name>
<reference evidence="1 2" key="2">
    <citation type="submission" date="2024-02" db="EMBL/GenBank/DDBJ databases">
        <title>The Genome Sequence of Enterococcus diestrammenae JM9A.</title>
        <authorList>
            <person name="Earl A."/>
            <person name="Manson A."/>
            <person name="Gilmore M."/>
            <person name="Sanders J."/>
            <person name="Shea T."/>
            <person name="Howe W."/>
            <person name="Livny J."/>
            <person name="Cuomo C."/>
            <person name="Neafsey D."/>
            <person name="Birren B."/>
        </authorList>
    </citation>
    <scope>NUCLEOTIDE SEQUENCE [LARGE SCALE GENOMIC DNA]</scope>
    <source>
        <strain evidence="1 2">JM9A</strain>
    </source>
</reference>
<keyword evidence="2" id="KW-1185">Reference proteome</keyword>
<dbReference type="Proteomes" id="UP001429357">
    <property type="component" value="Unassembled WGS sequence"/>
</dbReference>
<dbReference type="SFLD" id="SFLDS00003">
    <property type="entry name" value="Haloacid_Dehalogenase"/>
    <property type="match status" value="1"/>
</dbReference>
<dbReference type="PANTHER" id="PTHR10000:SF53">
    <property type="entry name" value="5-AMINO-6-(5-PHOSPHO-D-RIBITYLAMINO)URACIL PHOSPHATASE YBJI-RELATED"/>
    <property type="match status" value="1"/>
</dbReference>
<dbReference type="PANTHER" id="PTHR10000">
    <property type="entry name" value="PHOSPHOSERINE PHOSPHATASE"/>
    <property type="match status" value="1"/>
</dbReference>
<protein>
    <recommendedName>
        <fullName evidence="3">Haloacid dehalogenase</fullName>
    </recommendedName>
</protein>